<dbReference type="InterPro" id="IPR012910">
    <property type="entry name" value="Plug_dom"/>
</dbReference>
<comment type="caution">
    <text evidence="20">The sequence shown here is derived from an EMBL/GenBank/DDBJ whole genome shotgun (WGS) entry which is preliminary data.</text>
</comment>
<dbReference type="Gene3D" id="2.170.130.10">
    <property type="entry name" value="TonB-dependent receptor, plug domain"/>
    <property type="match status" value="1"/>
</dbReference>
<dbReference type="SUPFAM" id="SSF56935">
    <property type="entry name" value="Porins"/>
    <property type="match status" value="1"/>
</dbReference>
<keyword evidence="13 14" id="KW-0998">Cell outer membrane</keyword>
<evidence type="ECO:0000313" key="20">
    <source>
        <dbReference type="EMBL" id="RUR26861.1"/>
    </source>
</evidence>
<evidence type="ECO:0000259" key="18">
    <source>
        <dbReference type="Pfam" id="PF00593"/>
    </source>
</evidence>
<keyword evidence="10 16" id="KW-0798">TonB box</keyword>
<dbReference type="PROSITE" id="PS52016">
    <property type="entry name" value="TONB_DEPENDENT_REC_3"/>
    <property type="match status" value="1"/>
</dbReference>
<evidence type="ECO:0000256" key="6">
    <source>
        <dbReference type="ARBA" id="ARBA00022692"/>
    </source>
</evidence>
<keyword evidence="4 14" id="KW-1134">Transmembrane beta strand</keyword>
<evidence type="ECO:0000256" key="16">
    <source>
        <dbReference type="RuleBase" id="RU003357"/>
    </source>
</evidence>
<dbReference type="NCBIfam" id="TIGR01783">
    <property type="entry name" value="TonB-siderophor"/>
    <property type="match status" value="1"/>
</dbReference>
<dbReference type="GO" id="GO:0015344">
    <property type="term" value="F:siderophore uptake transmembrane transporter activity"/>
    <property type="evidence" value="ECO:0007669"/>
    <property type="project" value="TreeGrafter"/>
</dbReference>
<sequence length="743" mass="81690">MLAAMSTNTQAQTRTENAASLDTVTVTGYRGTFMESVKYQRPVQETPRIVTVLTSDLLEDQNVTELRDALRNVSGISLQAGEGNPPGGDQLKIRGFNARDDINVNGSRDLGNYFRDPFYVDQIEVIKGPNSAFSGRGSAGGTINFVTKQPLMEDRNRLETSVGSDELFRVTGDFNRRIDDNSALRLNVMSHTQDNPGRDIVDQERQGVYAAYTWGFESDTQVEVDFLHTRQNNTPDQGIPIDREGFSGDPSQLNDRGRTPGGQRAGDGYYTGALPPGIDYSDYFGHVDDYQDIDVNQLGVAVEHYVNDGFSVRNQFRVSRVENDSITSSPRIKIPEAALGSGDFSQALVQGDLKPRDQTDTSFFNQTDLLFSFDTGQVGHDLVVGAEVGHVDIKNDRRPDQKGPRTSLYDPETRTRPEAYYDGTRHRLESEQVGIYALNVAALSSQWDLHTGVRWDHVKSTATDTGYDDPIGPVSRTDSEWSGNLGLVFKPTQNGTVYASVGTSFDVTGTFDRGLVQLAGGGDATTGGREDIIDESAFNTDPEKTIAYELGTKWNLADNLLVSAALFRTDKKNARTPAQGGGDLLQVLDGEQRVEGFEIGAMGSLTPGWDLYTSYTYMDSEVLSSNNPWEVGSRLGGTPEHTFNVWTDYEVTPQWTIGGGMEYVADQVNNVASEPGARRRQVSIDSYSLFHASTAYRFNEALQLRINGFNLADKEYISQLAEGGAQGIPGPGRHVIATLRYDF</sequence>
<evidence type="ECO:0000256" key="13">
    <source>
        <dbReference type="ARBA" id="ARBA00023237"/>
    </source>
</evidence>
<accession>A0A3S0WER4</accession>
<feature type="domain" description="TonB-dependent receptor plug" evidence="19">
    <location>
        <begin position="43"/>
        <end position="142"/>
    </location>
</feature>
<evidence type="ECO:0000256" key="5">
    <source>
        <dbReference type="ARBA" id="ARBA00022496"/>
    </source>
</evidence>
<dbReference type="OrthoDB" id="127311at2"/>
<proteinExistence type="inferred from homology"/>
<dbReference type="InterPro" id="IPR037066">
    <property type="entry name" value="Plug_dom_sf"/>
</dbReference>
<dbReference type="GO" id="GO:0038023">
    <property type="term" value="F:signaling receptor activity"/>
    <property type="evidence" value="ECO:0007669"/>
    <property type="project" value="InterPro"/>
</dbReference>
<evidence type="ECO:0000256" key="1">
    <source>
        <dbReference type="ARBA" id="ARBA00004571"/>
    </source>
</evidence>
<keyword evidence="12 20" id="KW-0675">Receptor</keyword>
<organism evidence="20 21">
    <name type="scientific">Vreelandella andesensis</name>
    <dbReference type="NCBI Taxonomy" id="447567"/>
    <lineage>
        <taxon>Bacteria</taxon>
        <taxon>Pseudomonadati</taxon>
        <taxon>Pseudomonadota</taxon>
        <taxon>Gammaproteobacteria</taxon>
        <taxon>Oceanospirillales</taxon>
        <taxon>Halomonadaceae</taxon>
        <taxon>Vreelandella</taxon>
    </lineage>
</organism>
<dbReference type="Gene3D" id="2.40.170.20">
    <property type="entry name" value="TonB-dependent receptor, beta-barrel domain"/>
    <property type="match status" value="1"/>
</dbReference>
<evidence type="ECO:0000256" key="9">
    <source>
        <dbReference type="ARBA" id="ARBA00023065"/>
    </source>
</evidence>
<reference evidence="20 21" key="1">
    <citation type="submission" date="2018-12" db="EMBL/GenBank/DDBJ databases">
        <title>three novel Halomonas strain isolated from plants.</title>
        <authorList>
            <person name="Sun C."/>
        </authorList>
    </citation>
    <scope>NUCLEOTIDE SEQUENCE [LARGE SCALE GENOMIC DNA]</scope>
    <source>
        <strain evidence="20 21">DSM 19434</strain>
    </source>
</reference>
<dbReference type="PROSITE" id="PS01156">
    <property type="entry name" value="TONB_DEPENDENT_REC_2"/>
    <property type="match status" value="1"/>
</dbReference>
<dbReference type="InterPro" id="IPR010105">
    <property type="entry name" value="TonB_sidphr_rcpt"/>
</dbReference>
<name>A0A3S0WER4_9GAMM</name>
<feature type="domain" description="TonB-dependent receptor-like beta-barrel" evidence="18">
    <location>
        <begin position="256"/>
        <end position="711"/>
    </location>
</feature>
<keyword evidence="3 14" id="KW-0813">Transport</keyword>
<feature type="compositionally biased region" description="Basic and acidic residues" evidence="17">
    <location>
        <begin position="394"/>
        <end position="403"/>
    </location>
</feature>
<dbReference type="AlphaFoldDB" id="A0A3S0WER4"/>
<dbReference type="GO" id="GO:0009279">
    <property type="term" value="C:cell outer membrane"/>
    <property type="evidence" value="ECO:0007669"/>
    <property type="project" value="UniProtKB-SubCell"/>
</dbReference>
<evidence type="ECO:0000256" key="17">
    <source>
        <dbReference type="SAM" id="MobiDB-lite"/>
    </source>
</evidence>
<evidence type="ECO:0000256" key="4">
    <source>
        <dbReference type="ARBA" id="ARBA00022452"/>
    </source>
</evidence>
<evidence type="ECO:0000256" key="10">
    <source>
        <dbReference type="ARBA" id="ARBA00023077"/>
    </source>
</evidence>
<dbReference type="EMBL" id="RZHG01000030">
    <property type="protein sequence ID" value="RUR26861.1"/>
    <property type="molecule type" value="Genomic_DNA"/>
</dbReference>
<dbReference type="Pfam" id="PF07715">
    <property type="entry name" value="Plug"/>
    <property type="match status" value="1"/>
</dbReference>
<dbReference type="InterPro" id="IPR010917">
    <property type="entry name" value="TonB_rcpt_CS"/>
</dbReference>
<evidence type="ECO:0000256" key="7">
    <source>
        <dbReference type="ARBA" id="ARBA00022729"/>
    </source>
</evidence>
<dbReference type="GO" id="GO:0015891">
    <property type="term" value="P:siderophore transport"/>
    <property type="evidence" value="ECO:0007669"/>
    <property type="project" value="InterPro"/>
</dbReference>
<gene>
    <name evidence="20" type="ORF">ELY33_16470</name>
</gene>
<evidence type="ECO:0000259" key="19">
    <source>
        <dbReference type="Pfam" id="PF07715"/>
    </source>
</evidence>
<dbReference type="PANTHER" id="PTHR32552">
    <property type="entry name" value="FERRICHROME IRON RECEPTOR-RELATED"/>
    <property type="match status" value="1"/>
</dbReference>
<comment type="similarity">
    <text evidence="2 14 16">Belongs to the TonB-dependent receptor family.</text>
</comment>
<evidence type="ECO:0000256" key="3">
    <source>
        <dbReference type="ARBA" id="ARBA00022448"/>
    </source>
</evidence>
<dbReference type="InterPro" id="IPR000531">
    <property type="entry name" value="Beta-barrel_TonB"/>
</dbReference>
<dbReference type="Pfam" id="PF00593">
    <property type="entry name" value="TonB_dep_Rec_b-barrel"/>
    <property type="match status" value="1"/>
</dbReference>
<evidence type="ECO:0000256" key="11">
    <source>
        <dbReference type="ARBA" id="ARBA00023136"/>
    </source>
</evidence>
<keyword evidence="8" id="KW-0408">Iron</keyword>
<evidence type="ECO:0000256" key="14">
    <source>
        <dbReference type="PROSITE-ProRule" id="PRU01360"/>
    </source>
</evidence>
<keyword evidence="9" id="KW-0406">Ion transport</keyword>
<dbReference type="Proteomes" id="UP000287336">
    <property type="component" value="Unassembled WGS sequence"/>
</dbReference>
<evidence type="ECO:0000256" key="12">
    <source>
        <dbReference type="ARBA" id="ARBA00023170"/>
    </source>
</evidence>
<feature type="region of interest" description="Disordered" evidence="17">
    <location>
        <begin position="231"/>
        <end position="266"/>
    </location>
</feature>
<dbReference type="PANTHER" id="PTHR32552:SF83">
    <property type="entry name" value="BLR3904 PROTEIN"/>
    <property type="match status" value="1"/>
</dbReference>
<dbReference type="CDD" id="cd01347">
    <property type="entry name" value="ligand_gated_channel"/>
    <property type="match status" value="1"/>
</dbReference>
<evidence type="ECO:0000256" key="15">
    <source>
        <dbReference type="PROSITE-ProRule" id="PRU10144"/>
    </source>
</evidence>
<protein>
    <submittedName>
        <fullName evidence="20">TonB-dependent siderophore receptor</fullName>
    </submittedName>
</protein>
<evidence type="ECO:0000256" key="8">
    <source>
        <dbReference type="ARBA" id="ARBA00023004"/>
    </source>
</evidence>
<keyword evidence="5" id="KW-0410">Iron transport</keyword>
<evidence type="ECO:0000313" key="21">
    <source>
        <dbReference type="Proteomes" id="UP000287336"/>
    </source>
</evidence>
<feature type="region of interest" description="Disordered" evidence="17">
    <location>
        <begin position="394"/>
        <end position="414"/>
    </location>
</feature>
<dbReference type="InterPro" id="IPR039426">
    <property type="entry name" value="TonB-dep_rcpt-like"/>
</dbReference>
<keyword evidence="11 14" id="KW-0472">Membrane</keyword>
<dbReference type="InterPro" id="IPR036942">
    <property type="entry name" value="Beta-barrel_TonB_sf"/>
</dbReference>
<feature type="short sequence motif" description="TonB C-terminal box" evidence="15">
    <location>
        <begin position="726"/>
        <end position="743"/>
    </location>
</feature>
<keyword evidence="6 14" id="KW-0812">Transmembrane</keyword>
<evidence type="ECO:0000256" key="2">
    <source>
        <dbReference type="ARBA" id="ARBA00009810"/>
    </source>
</evidence>
<keyword evidence="7" id="KW-0732">Signal</keyword>
<comment type="subcellular location">
    <subcellularLocation>
        <location evidence="1 14">Cell outer membrane</location>
        <topology evidence="1 14">Multi-pass membrane protein</topology>
    </subcellularLocation>
</comment>
<keyword evidence="21" id="KW-1185">Reference proteome</keyword>